<evidence type="ECO:0000256" key="3">
    <source>
        <dbReference type="ARBA" id="ARBA00022723"/>
    </source>
</evidence>
<keyword evidence="3 5" id="KW-0479">Metal-binding</keyword>
<sequence>MLVQGAVLLTVIVIYSVYLWYKRPHNAPPGPRGFPILGNLPYLQENAHKVLAKWSKTYGPLMLVRMGREEWLVINDFDTLQKAYLQQRTKFSGQPTSSIIHELSGGSLGILFADYGGLWSSQRKFSINTLRKFELGKRAMETEILNETSYLNEFIRSQNEQPFDIYDVINKATSNAMCHGIFGKRFDYDNPTFCKLLDLMGTFHKREIGESFQMATFYPALRHVPPFSSNCDTAAKAVQSMRDLVDKIATEHEKTYVKDHPRDLIDCFLENMKTGKDYFTHAQLLQLVTELFVAGSDTTPGTIMWCMHTLLNYPEAQGKLRKEIFDVIGSSGIVSWSHKPQLPYTNAFMEEVMRYHTLIPLPIRKVNEDVNILGYFVPKNTMVFPNLWAIHHDSTYFTEPEKFKPERFIDEKGNFVKSDHVIPFSIGSRQCLGEQLARMEVFFLLVSMVQKFEFLPDPEAKELPSEEGVPHTITFGTPPFKLIAREI</sequence>
<accession>A0ABP0G200</accession>
<dbReference type="PROSITE" id="PS00086">
    <property type="entry name" value="CYTOCHROME_P450"/>
    <property type="match status" value="1"/>
</dbReference>
<name>A0ABP0G200_CLALP</name>
<evidence type="ECO:0008006" key="8">
    <source>
        <dbReference type="Google" id="ProtNLM"/>
    </source>
</evidence>
<dbReference type="PRINTS" id="PR00385">
    <property type="entry name" value="P450"/>
</dbReference>
<evidence type="ECO:0000313" key="7">
    <source>
        <dbReference type="Proteomes" id="UP001642483"/>
    </source>
</evidence>
<dbReference type="InterPro" id="IPR017972">
    <property type="entry name" value="Cyt_P450_CS"/>
</dbReference>
<keyword evidence="7" id="KW-1185">Reference proteome</keyword>
<keyword evidence="5" id="KW-0560">Oxidoreductase</keyword>
<dbReference type="PRINTS" id="PR00463">
    <property type="entry name" value="EP450I"/>
</dbReference>
<dbReference type="PANTHER" id="PTHR24300">
    <property type="entry name" value="CYTOCHROME P450 508A4-RELATED"/>
    <property type="match status" value="1"/>
</dbReference>
<comment type="caution">
    <text evidence="6">The sequence shown here is derived from an EMBL/GenBank/DDBJ whole genome shotgun (WGS) entry which is preliminary data.</text>
</comment>
<reference evidence="6 7" key="1">
    <citation type="submission" date="2024-02" db="EMBL/GenBank/DDBJ databases">
        <authorList>
            <person name="Daric V."/>
            <person name="Darras S."/>
        </authorList>
    </citation>
    <scope>NUCLEOTIDE SEQUENCE [LARGE SCALE GENOMIC DNA]</scope>
</reference>
<evidence type="ECO:0000256" key="1">
    <source>
        <dbReference type="ARBA" id="ARBA00001971"/>
    </source>
</evidence>
<dbReference type="InterPro" id="IPR001128">
    <property type="entry name" value="Cyt_P450"/>
</dbReference>
<dbReference type="SUPFAM" id="SSF48264">
    <property type="entry name" value="Cytochrome P450"/>
    <property type="match status" value="1"/>
</dbReference>
<evidence type="ECO:0000313" key="6">
    <source>
        <dbReference type="EMBL" id="CAK8684918.1"/>
    </source>
</evidence>
<dbReference type="PANTHER" id="PTHR24300:SF397">
    <property type="entry name" value="CYTOCHROME P450 2U1"/>
    <property type="match status" value="1"/>
</dbReference>
<keyword evidence="4 5" id="KW-0408">Iron</keyword>
<evidence type="ECO:0000256" key="4">
    <source>
        <dbReference type="ARBA" id="ARBA00023004"/>
    </source>
</evidence>
<dbReference type="InterPro" id="IPR002401">
    <property type="entry name" value="Cyt_P450_E_grp-I"/>
</dbReference>
<dbReference type="InterPro" id="IPR036396">
    <property type="entry name" value="Cyt_P450_sf"/>
</dbReference>
<dbReference type="Gene3D" id="1.10.630.10">
    <property type="entry name" value="Cytochrome P450"/>
    <property type="match status" value="1"/>
</dbReference>
<dbReference type="EMBL" id="CAWYQH010000098">
    <property type="protein sequence ID" value="CAK8684918.1"/>
    <property type="molecule type" value="Genomic_DNA"/>
</dbReference>
<dbReference type="Pfam" id="PF00067">
    <property type="entry name" value="p450"/>
    <property type="match status" value="1"/>
</dbReference>
<comment type="cofactor">
    <cofactor evidence="1">
        <name>heme</name>
        <dbReference type="ChEBI" id="CHEBI:30413"/>
    </cofactor>
</comment>
<comment type="similarity">
    <text evidence="2 5">Belongs to the cytochrome P450 family.</text>
</comment>
<keyword evidence="5" id="KW-0349">Heme</keyword>
<gene>
    <name evidence="6" type="ORF">CVLEPA_LOCUS16088</name>
</gene>
<keyword evidence="5" id="KW-0503">Monooxygenase</keyword>
<protein>
    <recommendedName>
        <fullName evidence="8">Cytochrome P450</fullName>
    </recommendedName>
</protein>
<evidence type="ECO:0000256" key="2">
    <source>
        <dbReference type="ARBA" id="ARBA00010617"/>
    </source>
</evidence>
<evidence type="ECO:0000256" key="5">
    <source>
        <dbReference type="RuleBase" id="RU000461"/>
    </source>
</evidence>
<proteinExistence type="inferred from homology"/>
<dbReference type="Proteomes" id="UP001642483">
    <property type="component" value="Unassembled WGS sequence"/>
</dbReference>
<organism evidence="6 7">
    <name type="scientific">Clavelina lepadiformis</name>
    <name type="common">Light-bulb sea squirt</name>
    <name type="synonym">Ascidia lepadiformis</name>
    <dbReference type="NCBI Taxonomy" id="159417"/>
    <lineage>
        <taxon>Eukaryota</taxon>
        <taxon>Metazoa</taxon>
        <taxon>Chordata</taxon>
        <taxon>Tunicata</taxon>
        <taxon>Ascidiacea</taxon>
        <taxon>Aplousobranchia</taxon>
        <taxon>Clavelinidae</taxon>
        <taxon>Clavelina</taxon>
    </lineage>
</organism>
<dbReference type="InterPro" id="IPR050182">
    <property type="entry name" value="Cytochrome_P450_fam2"/>
</dbReference>